<feature type="compositionally biased region" description="Low complexity" evidence="2">
    <location>
        <begin position="100"/>
        <end position="109"/>
    </location>
</feature>
<feature type="region of interest" description="Disordered" evidence="2">
    <location>
        <begin position="68"/>
        <end position="114"/>
    </location>
</feature>
<dbReference type="SMART" id="SM00358">
    <property type="entry name" value="DSRM"/>
    <property type="match status" value="1"/>
</dbReference>
<dbReference type="CDD" id="cd10845">
    <property type="entry name" value="DSRM_RNAse_III_family"/>
    <property type="match status" value="1"/>
</dbReference>
<feature type="compositionally biased region" description="Basic and acidic residues" evidence="2">
    <location>
        <begin position="68"/>
        <end position="78"/>
    </location>
</feature>
<evidence type="ECO:0000313" key="4">
    <source>
        <dbReference type="EMBL" id="GEM89523.1"/>
    </source>
</evidence>
<gene>
    <name evidence="4" type="ORF">ODE01S_09570</name>
</gene>
<dbReference type="InterPro" id="IPR014720">
    <property type="entry name" value="dsRBD_dom"/>
</dbReference>
<dbReference type="OrthoDB" id="34358at2"/>
<dbReference type="AlphaFoldDB" id="A0A511RIQ5"/>
<accession>A0A511RIQ5</accession>
<dbReference type="EMBL" id="BJXN01000005">
    <property type="protein sequence ID" value="GEM89523.1"/>
    <property type="molecule type" value="Genomic_DNA"/>
</dbReference>
<dbReference type="GO" id="GO:0003723">
    <property type="term" value="F:RNA binding"/>
    <property type="evidence" value="ECO:0007669"/>
    <property type="project" value="UniProtKB-UniRule"/>
</dbReference>
<feature type="domain" description="DRBM" evidence="3">
    <location>
        <begin position="3"/>
        <end position="71"/>
    </location>
</feature>
<comment type="caution">
    <text evidence="4">The sequence shown here is derived from an EMBL/GenBank/DDBJ whole genome shotgun (WGS) entry which is preliminary data.</text>
</comment>
<dbReference type="Gene3D" id="3.30.160.20">
    <property type="match status" value="1"/>
</dbReference>
<dbReference type="Pfam" id="PF00035">
    <property type="entry name" value="dsrm"/>
    <property type="match status" value="1"/>
</dbReference>
<reference evidence="4 5" key="1">
    <citation type="submission" date="2019-07" db="EMBL/GenBank/DDBJ databases">
        <title>Whole genome shotgun sequence of Oceanithermus desulfurans NBRC 100063.</title>
        <authorList>
            <person name="Hosoyama A."/>
            <person name="Uohara A."/>
            <person name="Ohji S."/>
            <person name="Ichikawa N."/>
        </authorList>
    </citation>
    <scope>NUCLEOTIDE SEQUENCE [LARGE SCALE GENOMIC DNA]</scope>
    <source>
        <strain evidence="4 5">NBRC 100063</strain>
    </source>
</reference>
<feature type="region of interest" description="Disordered" evidence="2">
    <location>
        <begin position="1"/>
        <end position="35"/>
    </location>
</feature>
<proteinExistence type="predicted"/>
<sequence length="165" mass="17917">MTHPKSALNAYCQSKSLPLPKFETRGTGTEDDPLFISDVSLNGELLATGQGRSKREAEKVAAELALELLRRTHGEPQAKSRKRRRKPRGGNGEGERSSAEAEAPAPSEAAGGGWPVYPEVLAEALRIADARLPQSLKGRDVREELARFAGDVYKALLEELGQEAR</sequence>
<evidence type="ECO:0000259" key="3">
    <source>
        <dbReference type="PROSITE" id="PS50137"/>
    </source>
</evidence>
<evidence type="ECO:0000256" key="2">
    <source>
        <dbReference type="SAM" id="MobiDB-lite"/>
    </source>
</evidence>
<dbReference type="SUPFAM" id="SSF54768">
    <property type="entry name" value="dsRNA-binding domain-like"/>
    <property type="match status" value="1"/>
</dbReference>
<organism evidence="4 5">
    <name type="scientific">Oceanithermus desulfurans NBRC 100063</name>
    <dbReference type="NCBI Taxonomy" id="1227550"/>
    <lineage>
        <taxon>Bacteria</taxon>
        <taxon>Thermotogati</taxon>
        <taxon>Deinococcota</taxon>
        <taxon>Deinococci</taxon>
        <taxon>Thermales</taxon>
        <taxon>Thermaceae</taxon>
        <taxon>Oceanithermus</taxon>
    </lineage>
</organism>
<dbReference type="Proteomes" id="UP000321827">
    <property type="component" value="Unassembled WGS sequence"/>
</dbReference>
<evidence type="ECO:0000313" key="5">
    <source>
        <dbReference type="Proteomes" id="UP000321827"/>
    </source>
</evidence>
<dbReference type="RefSeq" id="WP_147146415.1">
    <property type="nucleotide sequence ID" value="NZ_BJXN01000005.1"/>
</dbReference>
<name>A0A511RIQ5_9DEIN</name>
<evidence type="ECO:0000256" key="1">
    <source>
        <dbReference type="PROSITE-ProRule" id="PRU00266"/>
    </source>
</evidence>
<protein>
    <recommendedName>
        <fullName evidence="3">DRBM domain-containing protein</fullName>
    </recommendedName>
</protein>
<dbReference type="PROSITE" id="PS50137">
    <property type="entry name" value="DS_RBD"/>
    <property type="match status" value="1"/>
</dbReference>
<keyword evidence="1" id="KW-0694">RNA-binding</keyword>
<feature type="compositionally biased region" description="Basic residues" evidence="2">
    <location>
        <begin position="79"/>
        <end position="88"/>
    </location>
</feature>